<dbReference type="InterPro" id="IPR004364">
    <property type="entry name" value="Aa-tRNA-synt_II"/>
</dbReference>
<organism evidence="5 6">
    <name type="scientific">Spiribacter pallidus</name>
    <dbReference type="NCBI Taxonomy" id="1987936"/>
    <lineage>
        <taxon>Bacteria</taxon>
        <taxon>Pseudomonadati</taxon>
        <taxon>Pseudomonadota</taxon>
        <taxon>Gammaproteobacteria</taxon>
        <taxon>Chromatiales</taxon>
        <taxon>Ectothiorhodospiraceae</taxon>
        <taxon>Spiribacter</taxon>
    </lineage>
</organism>
<dbReference type="InterPro" id="IPR004525">
    <property type="entry name" value="EpmA"/>
</dbReference>
<keyword evidence="3" id="KW-0067">ATP-binding</keyword>
<proteinExistence type="predicted"/>
<keyword evidence="6" id="KW-1185">Reference proteome</keyword>
<evidence type="ECO:0000256" key="2">
    <source>
        <dbReference type="ARBA" id="ARBA00022741"/>
    </source>
</evidence>
<dbReference type="Pfam" id="PF00152">
    <property type="entry name" value="tRNA-synt_2"/>
    <property type="match status" value="1"/>
</dbReference>
<dbReference type="Proteomes" id="UP001556709">
    <property type="component" value="Unassembled WGS sequence"/>
</dbReference>
<evidence type="ECO:0000256" key="3">
    <source>
        <dbReference type="ARBA" id="ARBA00022840"/>
    </source>
</evidence>
<dbReference type="RefSeq" id="WP_367958029.1">
    <property type="nucleotide sequence ID" value="NZ_JBAKFK010000001.1"/>
</dbReference>
<dbReference type="SUPFAM" id="SSF55681">
    <property type="entry name" value="Class II aaRS and biotin synthetases"/>
    <property type="match status" value="1"/>
</dbReference>
<dbReference type="PANTHER" id="PTHR42918">
    <property type="entry name" value="LYSYL-TRNA SYNTHETASE"/>
    <property type="match status" value="1"/>
</dbReference>
<evidence type="ECO:0000313" key="5">
    <source>
        <dbReference type="EMBL" id="MEX0468469.1"/>
    </source>
</evidence>
<accession>A0ABV3TA25</accession>
<dbReference type="NCBIfam" id="TIGR00462">
    <property type="entry name" value="genX"/>
    <property type="match status" value="1"/>
</dbReference>
<sequence length="312" mass="33946">MTGSDWRPTARADVLARRARWLAEIRAFFAGRHVLEVQTPVLAAAGVTDVHIDGMREAGSGRWLQTSPEYAMKRLLAAGVGDCYQIAPAFRAGEQGRWHNPEFTLLEWYRLGFDAPALMDEVSMLVDRILGPGHYHRGSYQGFFLAAGLPDPLTATADALQKAAAEAVTSPPGGLDRSGLLDWLFSETVVPALPPRAFVTGFPAEQAVLARREAADPRVAARFELFCNGVELANGFDELTDPGELRGRLERDQQRRRTTERTVPGIDERLMAAMAHGLPACAGVALGLDRLFALAAGVDSIAEVMAFDWPHA</sequence>
<evidence type="ECO:0000259" key="4">
    <source>
        <dbReference type="Pfam" id="PF00152"/>
    </source>
</evidence>
<keyword evidence="1" id="KW-0436">Ligase</keyword>
<name>A0ABV3TA25_9GAMM</name>
<gene>
    <name evidence="5" type="primary">epmA</name>
    <name evidence="5" type="ORF">V6X73_01785</name>
</gene>
<evidence type="ECO:0000313" key="6">
    <source>
        <dbReference type="Proteomes" id="UP001556709"/>
    </source>
</evidence>
<feature type="domain" description="Aminoacyl-tRNA synthetase class II (D/K/N)" evidence="4">
    <location>
        <begin position="7"/>
        <end position="307"/>
    </location>
</feature>
<dbReference type="PANTHER" id="PTHR42918:SF6">
    <property type="entry name" value="ELONGATION FACTOR P--(R)-BETA-LYSINE LIGASE"/>
    <property type="match status" value="1"/>
</dbReference>
<reference evidence="5 6" key="1">
    <citation type="submission" date="2024-02" db="EMBL/GenBank/DDBJ databases">
        <title>New especies of Spiribacter isolated from saline water.</title>
        <authorList>
            <person name="Leon M.J."/>
            <person name="De La Haba R."/>
            <person name="Sanchez-Porro C."/>
            <person name="Ventosa A."/>
        </authorList>
    </citation>
    <scope>NUCLEOTIDE SEQUENCE [LARGE SCALE GENOMIC DNA]</scope>
    <source>
        <strain evidence="6">ag22IC6-390</strain>
    </source>
</reference>
<keyword evidence="2" id="KW-0547">Nucleotide-binding</keyword>
<dbReference type="EMBL" id="JBAKFM010000001">
    <property type="protein sequence ID" value="MEX0468469.1"/>
    <property type="molecule type" value="Genomic_DNA"/>
</dbReference>
<protein>
    <submittedName>
        <fullName evidence="5">EF-P lysine aminoacylase EpmA</fullName>
    </submittedName>
</protein>
<dbReference type="NCBIfam" id="NF006828">
    <property type="entry name" value="PRK09350.1"/>
    <property type="match status" value="1"/>
</dbReference>
<comment type="caution">
    <text evidence="5">The sequence shown here is derived from an EMBL/GenBank/DDBJ whole genome shotgun (WGS) entry which is preliminary data.</text>
</comment>
<dbReference type="InterPro" id="IPR045864">
    <property type="entry name" value="aa-tRNA-synth_II/BPL/LPL"/>
</dbReference>
<dbReference type="Gene3D" id="3.30.930.10">
    <property type="entry name" value="Bira Bifunctional Protein, Domain 2"/>
    <property type="match status" value="1"/>
</dbReference>
<evidence type="ECO:0000256" key="1">
    <source>
        <dbReference type="ARBA" id="ARBA00022598"/>
    </source>
</evidence>